<reference evidence="7 8" key="1">
    <citation type="submission" date="2018-01" db="EMBL/GenBank/DDBJ databases">
        <title>Species boundaries and ecological features among Paraburkholderia terrae DSMZ17804T, P. hospita DSMZ17164T and P. caribensis DSMZ13236T.</title>
        <authorList>
            <person name="Pratama A.A."/>
        </authorList>
    </citation>
    <scope>NUCLEOTIDE SEQUENCE [LARGE SCALE GENOMIC DNA]</scope>
    <source>
        <strain evidence="7 8">DSM 17804</strain>
    </source>
</reference>
<dbReference type="GO" id="GO:0051539">
    <property type="term" value="F:4 iron, 4 sulfur cluster binding"/>
    <property type="evidence" value="ECO:0007669"/>
    <property type="project" value="UniProtKB-KW"/>
</dbReference>
<dbReference type="Pfam" id="PF13353">
    <property type="entry name" value="Fer4_12"/>
    <property type="match status" value="1"/>
</dbReference>
<keyword evidence="4" id="KW-0479">Metal-binding</keyword>
<evidence type="ECO:0000256" key="6">
    <source>
        <dbReference type="ARBA" id="ARBA00023014"/>
    </source>
</evidence>
<accession>A0A2I8F1T6</accession>
<dbReference type="Gene3D" id="3.20.20.70">
    <property type="entry name" value="Aldolase class I"/>
    <property type="match status" value="1"/>
</dbReference>
<evidence type="ECO:0000256" key="1">
    <source>
        <dbReference type="ARBA" id="ARBA00001966"/>
    </source>
</evidence>
<protein>
    <submittedName>
        <fullName evidence="7">Radical SAM protein</fullName>
    </submittedName>
</protein>
<dbReference type="PANTHER" id="PTHR30352">
    <property type="entry name" value="PYRUVATE FORMATE-LYASE-ACTIVATING ENZYME"/>
    <property type="match status" value="1"/>
</dbReference>
<evidence type="ECO:0000256" key="5">
    <source>
        <dbReference type="ARBA" id="ARBA00023004"/>
    </source>
</evidence>
<keyword evidence="2" id="KW-0004">4Fe-4S</keyword>
<sequence length="214" mass="23851">MNLRLSRVHFPVTSLGPGKRIGIWFQGCSIRCPGCISADTWSTGRGETTLEQLILQISRYLPEADGVTISGGEPFEQPDALLALLGVLRTLTQVDILVYSGYPIESLPETLVKSDGLIDALITDPFELHSAHSKPLRGSDNQRMHLLTELGRERFTQFERPLTARDKSLDVMFDEDGSVWFAGIPSRGDFQRLRDLLNDEGHMVQISADKARSR</sequence>
<dbReference type="InterPro" id="IPR013785">
    <property type="entry name" value="Aldolase_TIM"/>
</dbReference>
<dbReference type="GO" id="GO:0004748">
    <property type="term" value="F:ribonucleoside-diphosphate reductase activity, thioredoxin disulfide as acceptor"/>
    <property type="evidence" value="ECO:0007669"/>
    <property type="project" value="TreeGrafter"/>
</dbReference>
<dbReference type="GO" id="GO:0046872">
    <property type="term" value="F:metal ion binding"/>
    <property type="evidence" value="ECO:0007669"/>
    <property type="project" value="UniProtKB-KW"/>
</dbReference>
<keyword evidence="3" id="KW-0949">S-adenosyl-L-methionine</keyword>
<dbReference type="InterPro" id="IPR058240">
    <property type="entry name" value="rSAM_sf"/>
</dbReference>
<keyword evidence="5" id="KW-0408">Iron</keyword>
<dbReference type="SFLD" id="SFLDS00029">
    <property type="entry name" value="Radical_SAM"/>
    <property type="match status" value="1"/>
</dbReference>
<dbReference type="RefSeq" id="WP_042304782.1">
    <property type="nucleotide sequence ID" value="NZ_CP026113.1"/>
</dbReference>
<evidence type="ECO:0000256" key="4">
    <source>
        <dbReference type="ARBA" id="ARBA00022723"/>
    </source>
</evidence>
<dbReference type="AlphaFoldDB" id="A0A2I8F1T6"/>
<evidence type="ECO:0000313" key="8">
    <source>
        <dbReference type="Proteomes" id="UP000243502"/>
    </source>
</evidence>
<evidence type="ECO:0000256" key="3">
    <source>
        <dbReference type="ARBA" id="ARBA00022691"/>
    </source>
</evidence>
<dbReference type="Proteomes" id="UP000243502">
    <property type="component" value="Chromosome 3"/>
</dbReference>
<dbReference type="SUPFAM" id="SSF102114">
    <property type="entry name" value="Radical SAM enzymes"/>
    <property type="match status" value="1"/>
</dbReference>
<evidence type="ECO:0000256" key="2">
    <source>
        <dbReference type="ARBA" id="ARBA00022485"/>
    </source>
</evidence>
<gene>
    <name evidence="7" type="ORF">C2L65_35865</name>
</gene>
<dbReference type="PANTHER" id="PTHR30352:SF2">
    <property type="entry name" value="ANAEROBIC RIBONUCLEOSIDE-TRIPHOSPHATE REDUCTASE-ACTIVATING PROTEIN"/>
    <property type="match status" value="1"/>
</dbReference>
<keyword evidence="6" id="KW-0411">Iron-sulfur</keyword>
<comment type="cofactor">
    <cofactor evidence="1">
        <name>[4Fe-4S] cluster</name>
        <dbReference type="ChEBI" id="CHEBI:49883"/>
    </cofactor>
</comment>
<name>A0A2I8F1T6_9BURK</name>
<dbReference type="CDD" id="cd01335">
    <property type="entry name" value="Radical_SAM"/>
    <property type="match status" value="1"/>
</dbReference>
<dbReference type="InterPro" id="IPR034457">
    <property type="entry name" value="Organic_radical-activating"/>
</dbReference>
<dbReference type="EMBL" id="CP026113">
    <property type="protein sequence ID" value="AUT64974.1"/>
    <property type="molecule type" value="Genomic_DNA"/>
</dbReference>
<dbReference type="InterPro" id="IPR007197">
    <property type="entry name" value="rSAM"/>
</dbReference>
<evidence type="ECO:0000313" key="7">
    <source>
        <dbReference type="EMBL" id="AUT64974.1"/>
    </source>
</evidence>
<organism evidence="7 8">
    <name type="scientific">Paraburkholderia terrae</name>
    <dbReference type="NCBI Taxonomy" id="311230"/>
    <lineage>
        <taxon>Bacteria</taxon>
        <taxon>Pseudomonadati</taxon>
        <taxon>Pseudomonadota</taxon>
        <taxon>Betaproteobacteria</taxon>
        <taxon>Burkholderiales</taxon>
        <taxon>Burkholderiaceae</taxon>
        <taxon>Paraburkholderia</taxon>
    </lineage>
</organism>
<dbReference type="KEGG" id="pter:C2L65_35865"/>
<dbReference type="OrthoDB" id="9782387at2"/>
<proteinExistence type="predicted"/>